<feature type="domain" description="Phosphoribosyltransferase" evidence="1">
    <location>
        <begin position="72"/>
        <end position="157"/>
    </location>
</feature>
<gene>
    <name evidence="2" type="ORF">QNA08_07395</name>
</gene>
<dbReference type="Pfam" id="PF00156">
    <property type="entry name" value="Pribosyltran"/>
    <property type="match status" value="1"/>
</dbReference>
<evidence type="ECO:0000313" key="2">
    <source>
        <dbReference type="EMBL" id="MDJ1158057.1"/>
    </source>
</evidence>
<sequence>MAARLGRLAGERPVVLALPRGGVPVGYEIARALGAPLDVIFVRKIGVPWQPELALGAVVDGADPQMVIDEVLVRELRVRQDYIRDECARQLAEIERRRVLYHGNRTPVSVKGRTVIVVDDGIATGATMRAALKGLQGAGAARVVIATPVAAQDTLDRLEVEADEIVCLHVPEALMAIGMHYLDFTQVEDGEVIALLEEAHGWERGMPSDGAGSAP</sequence>
<evidence type="ECO:0000259" key="1">
    <source>
        <dbReference type="Pfam" id="PF00156"/>
    </source>
</evidence>
<dbReference type="RefSeq" id="WP_283740038.1">
    <property type="nucleotide sequence ID" value="NZ_JASJEV010000003.1"/>
</dbReference>
<dbReference type="SUPFAM" id="SSF53271">
    <property type="entry name" value="PRTase-like"/>
    <property type="match status" value="1"/>
</dbReference>
<dbReference type="Proteomes" id="UP001321492">
    <property type="component" value="Unassembled WGS sequence"/>
</dbReference>
<protein>
    <submittedName>
        <fullName evidence="2">Phosphoribosyltransferase family protein</fullName>
    </submittedName>
</protein>
<keyword evidence="2" id="KW-0808">Transferase</keyword>
<organism evidence="2 3">
    <name type="scientific">Chelatococcus albus</name>
    <dbReference type="NCBI Taxonomy" id="3047466"/>
    <lineage>
        <taxon>Bacteria</taxon>
        <taxon>Pseudomonadati</taxon>
        <taxon>Pseudomonadota</taxon>
        <taxon>Alphaproteobacteria</taxon>
        <taxon>Hyphomicrobiales</taxon>
        <taxon>Chelatococcaceae</taxon>
        <taxon>Chelatococcus</taxon>
    </lineage>
</organism>
<keyword evidence="3" id="KW-1185">Reference proteome</keyword>
<dbReference type="CDD" id="cd06223">
    <property type="entry name" value="PRTases_typeI"/>
    <property type="match status" value="1"/>
</dbReference>
<dbReference type="EMBL" id="JASJEV010000003">
    <property type="protein sequence ID" value="MDJ1158057.1"/>
    <property type="molecule type" value="Genomic_DNA"/>
</dbReference>
<accession>A0ABT7AFA1</accession>
<name>A0ABT7AFA1_9HYPH</name>
<dbReference type="Gene3D" id="3.30.1310.20">
    <property type="entry name" value="PRTase-like"/>
    <property type="match status" value="1"/>
</dbReference>
<keyword evidence="2" id="KW-0328">Glycosyltransferase</keyword>
<proteinExistence type="predicted"/>
<evidence type="ECO:0000313" key="3">
    <source>
        <dbReference type="Proteomes" id="UP001321492"/>
    </source>
</evidence>
<dbReference type="Gene3D" id="3.40.50.2020">
    <property type="match status" value="1"/>
</dbReference>
<dbReference type="InterPro" id="IPR029057">
    <property type="entry name" value="PRTase-like"/>
</dbReference>
<reference evidence="2 3" key="1">
    <citation type="submission" date="2023-05" db="EMBL/GenBank/DDBJ databases">
        <title>Chelatococcus sp. nov., a moderately thermophilic bacterium isolated from hot spring microbial mat.</title>
        <authorList>
            <person name="Hu C.-J."/>
            <person name="Li W.-J."/>
        </authorList>
    </citation>
    <scope>NUCLEOTIDE SEQUENCE [LARGE SCALE GENOMIC DNA]</scope>
    <source>
        <strain evidence="2 3">SYSU G07232</strain>
    </source>
</reference>
<dbReference type="InterPro" id="IPR000836">
    <property type="entry name" value="PRTase_dom"/>
</dbReference>
<dbReference type="GO" id="GO:0016757">
    <property type="term" value="F:glycosyltransferase activity"/>
    <property type="evidence" value="ECO:0007669"/>
    <property type="project" value="UniProtKB-KW"/>
</dbReference>
<comment type="caution">
    <text evidence="2">The sequence shown here is derived from an EMBL/GenBank/DDBJ whole genome shotgun (WGS) entry which is preliminary data.</text>
</comment>